<protein>
    <recommendedName>
        <fullName evidence="3">POTRA domain-containing protein</fullName>
    </recommendedName>
</protein>
<keyword evidence="1" id="KW-0472">Membrane</keyword>
<organism evidence="2">
    <name type="scientific">uncultured bacterium</name>
    <name type="common">gcode 4</name>
    <dbReference type="NCBI Taxonomy" id="1234023"/>
    <lineage>
        <taxon>Bacteria</taxon>
        <taxon>environmental samples</taxon>
    </lineage>
</organism>
<sequence>MIKFVVARPVKKIQRSYTPIDSDKKKIKVWIHFFSIKLIRVAFILFALIYWWFLLLRSSLFNHQYTIKRVLYDSWNIAWYDEPYLYRRINTWIKGENYYVVKMYKSKVLDDIRLLYPMVSDITVEYRSSNTVFIQLTFVPIDMIVRNQDVRFALIGTTFLPIYSWNKIANGIRVLDLPSYLSGMNSLSGLFYRQPATWLVQQVEMIYQWFPGLTGIEYLPWWERSILYFEGKRFYINNLADIQNQIRNYQLLKKYYKEYKQLADIDLGSLEVNKVIVRKQN</sequence>
<dbReference type="AlphaFoldDB" id="K1XJF9"/>
<keyword evidence="1" id="KW-0812">Transmembrane</keyword>
<accession>K1XJF9</accession>
<proteinExistence type="predicted"/>
<dbReference type="EMBL" id="AMFJ01036091">
    <property type="protein sequence ID" value="EKD25326.1"/>
    <property type="molecule type" value="Genomic_DNA"/>
</dbReference>
<evidence type="ECO:0000313" key="2">
    <source>
        <dbReference type="EMBL" id="EKD25326.1"/>
    </source>
</evidence>
<comment type="caution">
    <text evidence="2">The sequence shown here is derived from an EMBL/GenBank/DDBJ whole genome shotgun (WGS) entry which is preliminary data.</text>
</comment>
<evidence type="ECO:0000256" key="1">
    <source>
        <dbReference type="SAM" id="Phobius"/>
    </source>
</evidence>
<evidence type="ECO:0008006" key="3">
    <source>
        <dbReference type="Google" id="ProtNLM"/>
    </source>
</evidence>
<name>K1XJF9_9BACT</name>
<gene>
    <name evidence="2" type="ORF">ACD_80C00084G0012</name>
</gene>
<keyword evidence="1" id="KW-1133">Transmembrane helix</keyword>
<feature type="transmembrane region" description="Helical" evidence="1">
    <location>
        <begin position="29"/>
        <end position="53"/>
    </location>
</feature>
<reference evidence="2" key="1">
    <citation type="journal article" date="2012" name="Science">
        <title>Fermentation, hydrogen, and sulfur metabolism in multiple uncultivated bacterial phyla.</title>
        <authorList>
            <person name="Wrighton K.C."/>
            <person name="Thomas B.C."/>
            <person name="Sharon I."/>
            <person name="Miller C.S."/>
            <person name="Castelle C.J."/>
            <person name="VerBerkmoes N.C."/>
            <person name="Wilkins M.J."/>
            <person name="Hettich R.L."/>
            <person name="Lipton M.S."/>
            <person name="Williams K.H."/>
            <person name="Long P.E."/>
            <person name="Banfield J.F."/>
        </authorList>
    </citation>
    <scope>NUCLEOTIDE SEQUENCE [LARGE SCALE GENOMIC DNA]</scope>
</reference>